<sequence length="20" mass="2278">MFFGLTDEEDFILTIVNESG</sequence>
<name>A0A1B6NPE9_9ZZZZ</name>
<feature type="non-terminal residue" evidence="1">
    <location>
        <position position="20"/>
    </location>
</feature>
<proteinExistence type="predicted"/>
<dbReference type="EMBL" id="AYSL01001893">
    <property type="protein sequence ID" value="KTF05275.1"/>
    <property type="molecule type" value="Genomic_DNA"/>
</dbReference>
<gene>
    <name evidence="1" type="ORF">MGSAQ_003229</name>
</gene>
<dbReference type="AlphaFoldDB" id="A0A1B6NPE9"/>
<reference evidence="1" key="1">
    <citation type="submission" date="2013-11" db="EMBL/GenBank/DDBJ databases">
        <title>Microbial diversity, functional groups and degradation webs in Northern and Southern Mediterranean and Red Sea marine crude oil polluted sites.</title>
        <authorList>
            <person name="Daffonchio D."/>
            <person name="Mapelli F."/>
            <person name="Ferrer M."/>
            <person name="Richter M."/>
            <person name="Cherif A."/>
            <person name="Malkawi H.I."/>
            <person name="Yakimov M.M."/>
            <person name="Abdel-Fattah Y.R."/>
            <person name="Blaghen M."/>
            <person name="Golyshin P.N."/>
            <person name="Kalogerakis N."/>
            <person name="Boon N."/>
            <person name="Magagnini M."/>
            <person name="Fava F."/>
        </authorList>
    </citation>
    <scope>NUCLEOTIDE SEQUENCE</scope>
</reference>
<protein>
    <submittedName>
        <fullName evidence="1">Uncharacterized protein</fullName>
    </submittedName>
</protein>
<comment type="caution">
    <text evidence="1">The sequence shown here is derived from an EMBL/GenBank/DDBJ whole genome shotgun (WGS) entry which is preliminary data.</text>
</comment>
<evidence type="ECO:0000313" key="1">
    <source>
        <dbReference type="EMBL" id="KTF05275.1"/>
    </source>
</evidence>
<organism evidence="1">
    <name type="scientific">marine sediment metagenome</name>
    <dbReference type="NCBI Taxonomy" id="412755"/>
    <lineage>
        <taxon>unclassified sequences</taxon>
        <taxon>metagenomes</taxon>
        <taxon>ecological metagenomes</taxon>
    </lineage>
</organism>
<accession>A0A1B6NPE9</accession>